<dbReference type="NCBIfam" id="NF004360">
    <property type="entry name" value="PRK05738.1-5"/>
    <property type="match status" value="1"/>
</dbReference>
<keyword evidence="2 6" id="KW-0699">rRNA-binding</keyword>
<evidence type="ECO:0000256" key="6">
    <source>
        <dbReference type="HAMAP-Rule" id="MF_01369"/>
    </source>
</evidence>
<reference evidence="7 8" key="1">
    <citation type="submission" date="2016-03" db="EMBL/GenBank/DDBJ databases">
        <title>Acetic acid bacteria sequencing.</title>
        <authorList>
            <person name="Brandt J."/>
            <person name="Jakob F."/>
            <person name="Vogel R.F."/>
        </authorList>
    </citation>
    <scope>NUCLEOTIDE SEQUENCE [LARGE SCALE GENOMIC DNA]</scope>
    <source>
        <strain evidence="7 8">TMW2.1153</strain>
    </source>
</reference>
<comment type="function">
    <text evidence="6">One of the early assembly proteins it binds 23S rRNA. One of the proteins that surrounds the polypeptide exit tunnel on the outside of the ribosome. Forms the main docking site for trigger factor binding to the ribosome.</text>
</comment>
<dbReference type="SUPFAM" id="SSF54189">
    <property type="entry name" value="Ribosomal proteins S24e, L23 and L15e"/>
    <property type="match status" value="1"/>
</dbReference>
<comment type="subunit">
    <text evidence="6">Part of the 50S ribosomal subunit. Contacts protein L29, and trigger factor when it is bound to the ribosome.</text>
</comment>
<keyword evidence="8" id="KW-1185">Reference proteome</keyword>
<evidence type="ECO:0000313" key="7">
    <source>
        <dbReference type="EMBL" id="AQS83549.1"/>
    </source>
</evidence>
<keyword evidence="3 6" id="KW-0694">RNA-binding</keyword>
<dbReference type="AlphaFoldDB" id="A0A1U9KCT9"/>
<organism evidence="7 8">
    <name type="scientific">Acetobacter aceti</name>
    <dbReference type="NCBI Taxonomy" id="435"/>
    <lineage>
        <taxon>Bacteria</taxon>
        <taxon>Pseudomonadati</taxon>
        <taxon>Pseudomonadota</taxon>
        <taxon>Alphaproteobacteria</taxon>
        <taxon>Acetobacterales</taxon>
        <taxon>Acetobacteraceae</taxon>
        <taxon>Acetobacter</taxon>
        <taxon>Acetobacter subgen. Acetobacter</taxon>
    </lineage>
</organism>
<dbReference type="GO" id="GO:0019843">
    <property type="term" value="F:rRNA binding"/>
    <property type="evidence" value="ECO:0007669"/>
    <property type="project" value="UniProtKB-UniRule"/>
</dbReference>
<dbReference type="GO" id="GO:0003735">
    <property type="term" value="F:structural constituent of ribosome"/>
    <property type="evidence" value="ECO:0007669"/>
    <property type="project" value="InterPro"/>
</dbReference>
<proteinExistence type="inferred from homology"/>
<evidence type="ECO:0000256" key="1">
    <source>
        <dbReference type="ARBA" id="ARBA00006700"/>
    </source>
</evidence>
<dbReference type="InterPro" id="IPR012678">
    <property type="entry name" value="Ribosomal_uL23/eL15/eS24_sf"/>
</dbReference>
<dbReference type="NCBIfam" id="NF004363">
    <property type="entry name" value="PRK05738.2-4"/>
    <property type="match status" value="1"/>
</dbReference>
<dbReference type="Proteomes" id="UP000188937">
    <property type="component" value="Chromosome"/>
</dbReference>
<dbReference type="OrthoDB" id="9793353at2"/>
<dbReference type="eggNOG" id="COG0089">
    <property type="taxonomic scope" value="Bacteria"/>
</dbReference>
<dbReference type="FunFam" id="3.30.70.330:FF:000001">
    <property type="entry name" value="50S ribosomal protein L23"/>
    <property type="match status" value="1"/>
</dbReference>
<evidence type="ECO:0000256" key="3">
    <source>
        <dbReference type="ARBA" id="ARBA00022884"/>
    </source>
</evidence>
<dbReference type="GO" id="GO:0005840">
    <property type="term" value="C:ribosome"/>
    <property type="evidence" value="ECO:0007669"/>
    <property type="project" value="UniProtKB-KW"/>
</dbReference>
<dbReference type="HAMAP" id="MF_01369_B">
    <property type="entry name" value="Ribosomal_uL23_B"/>
    <property type="match status" value="1"/>
</dbReference>
<dbReference type="Gene3D" id="3.30.70.330">
    <property type="match status" value="1"/>
</dbReference>
<protein>
    <recommendedName>
        <fullName evidence="6">Large ribosomal subunit protein uL23</fullName>
    </recommendedName>
</protein>
<evidence type="ECO:0000256" key="5">
    <source>
        <dbReference type="ARBA" id="ARBA00023274"/>
    </source>
</evidence>
<dbReference type="GO" id="GO:1990904">
    <property type="term" value="C:ribonucleoprotein complex"/>
    <property type="evidence" value="ECO:0007669"/>
    <property type="project" value="UniProtKB-KW"/>
</dbReference>
<dbReference type="NCBIfam" id="NF004359">
    <property type="entry name" value="PRK05738.1-3"/>
    <property type="match status" value="1"/>
</dbReference>
<keyword evidence="4 6" id="KW-0689">Ribosomal protein</keyword>
<dbReference type="PANTHER" id="PTHR11620">
    <property type="entry name" value="60S RIBOSOMAL PROTEIN L23A"/>
    <property type="match status" value="1"/>
</dbReference>
<dbReference type="GO" id="GO:0006412">
    <property type="term" value="P:translation"/>
    <property type="evidence" value="ECO:0007669"/>
    <property type="project" value="UniProtKB-UniRule"/>
</dbReference>
<dbReference type="KEGG" id="aace:A0U92_00850"/>
<evidence type="ECO:0000256" key="4">
    <source>
        <dbReference type="ARBA" id="ARBA00022980"/>
    </source>
</evidence>
<dbReference type="STRING" id="435.A0U92_00850"/>
<dbReference type="Pfam" id="PF00276">
    <property type="entry name" value="Ribosomal_L23"/>
    <property type="match status" value="1"/>
</dbReference>
<dbReference type="EMBL" id="CP014692">
    <property type="protein sequence ID" value="AQS83549.1"/>
    <property type="molecule type" value="Genomic_DNA"/>
</dbReference>
<evidence type="ECO:0000313" key="8">
    <source>
        <dbReference type="Proteomes" id="UP000188937"/>
    </source>
</evidence>
<comment type="similarity">
    <text evidence="1 6">Belongs to the universal ribosomal protein uL23 family.</text>
</comment>
<evidence type="ECO:0000256" key="2">
    <source>
        <dbReference type="ARBA" id="ARBA00022730"/>
    </source>
</evidence>
<name>A0A1U9KCT9_ACEAC</name>
<gene>
    <name evidence="6" type="primary">rplW</name>
    <name evidence="7" type="ORF">A0U92_00850</name>
</gene>
<dbReference type="InterPro" id="IPR013025">
    <property type="entry name" value="Ribosomal_uL23-like"/>
</dbReference>
<sequence length="111" mass="12148">MTNVLAIRKKAEKMSREALYDIVRAPLITEKATAMSEKNQVAFKVALSASKPEIKVAVETLFGVKVVSVCTLVQKGKTKRFKGRPGQRSDIKKAFVQLAEGQSIDLTAKLA</sequence>
<dbReference type="InterPro" id="IPR012677">
    <property type="entry name" value="Nucleotide-bd_a/b_plait_sf"/>
</dbReference>
<keyword evidence="5 6" id="KW-0687">Ribonucleoprotein</keyword>
<accession>A0A1U9KCT9</accession>